<dbReference type="EMBL" id="HBUE01269158">
    <property type="protein sequence ID" value="CAG6563009.1"/>
    <property type="molecule type" value="Transcribed_RNA"/>
</dbReference>
<evidence type="ECO:0000313" key="2">
    <source>
        <dbReference type="EMBL" id="CAG6563008.1"/>
    </source>
</evidence>
<organism evidence="2">
    <name type="scientific">Culex pipiens</name>
    <name type="common">House mosquito</name>
    <dbReference type="NCBI Taxonomy" id="7175"/>
    <lineage>
        <taxon>Eukaryota</taxon>
        <taxon>Metazoa</taxon>
        <taxon>Ecdysozoa</taxon>
        <taxon>Arthropoda</taxon>
        <taxon>Hexapoda</taxon>
        <taxon>Insecta</taxon>
        <taxon>Pterygota</taxon>
        <taxon>Neoptera</taxon>
        <taxon>Endopterygota</taxon>
        <taxon>Diptera</taxon>
        <taxon>Nematocera</taxon>
        <taxon>Culicoidea</taxon>
        <taxon>Culicidae</taxon>
        <taxon>Culicinae</taxon>
        <taxon>Culicini</taxon>
        <taxon>Culex</taxon>
        <taxon>Culex</taxon>
    </lineage>
</organism>
<reference evidence="2" key="1">
    <citation type="submission" date="2021-05" db="EMBL/GenBank/DDBJ databases">
        <authorList>
            <person name="Alioto T."/>
            <person name="Alioto T."/>
            <person name="Gomez Garrido J."/>
        </authorList>
    </citation>
    <scope>NUCLEOTIDE SEQUENCE</scope>
</reference>
<dbReference type="AlphaFoldDB" id="A0A8D8J0F1"/>
<protein>
    <submittedName>
        <fullName evidence="2">(northern house mosquito) hypothetical protein</fullName>
    </submittedName>
</protein>
<keyword evidence="1" id="KW-0812">Transmembrane</keyword>
<name>A0A8D8J0F1_CULPI</name>
<keyword evidence="1" id="KW-1133">Transmembrane helix</keyword>
<evidence type="ECO:0000256" key="1">
    <source>
        <dbReference type="SAM" id="Phobius"/>
    </source>
</evidence>
<keyword evidence="1" id="KW-0472">Membrane</keyword>
<feature type="transmembrane region" description="Helical" evidence="1">
    <location>
        <begin position="78"/>
        <end position="102"/>
    </location>
</feature>
<feature type="transmembrane region" description="Helical" evidence="1">
    <location>
        <begin position="25"/>
        <end position="45"/>
    </location>
</feature>
<dbReference type="EMBL" id="HBUE01163903">
    <property type="protein sequence ID" value="CAG6511575.1"/>
    <property type="molecule type" value="Transcribed_RNA"/>
</dbReference>
<proteinExistence type="predicted"/>
<accession>A0A8D8J0F1</accession>
<dbReference type="EMBL" id="HBUE01269157">
    <property type="protein sequence ID" value="CAG6563008.1"/>
    <property type="molecule type" value="Transcribed_RNA"/>
</dbReference>
<sequence length="131" mass="14300">MYLLGAGEDVSTLFGSRSSSSNRLLWFWFLFGLVLIVGCSGVSVVRQRFWPRFGRMVYRLREVESPVEGVTVVVRVRVTAGVCVVVVLVVVGGCVVVLIALLELIDLAVVRNSSFEVVSSMRFAFGIAVGL</sequence>
<dbReference type="EMBL" id="HBUE01163902">
    <property type="protein sequence ID" value="CAG6511574.1"/>
    <property type="molecule type" value="Transcribed_RNA"/>
</dbReference>